<evidence type="ECO:0000256" key="4">
    <source>
        <dbReference type="ARBA" id="ARBA00022833"/>
    </source>
</evidence>
<dbReference type="Proteomes" id="UP001281410">
    <property type="component" value="Unassembled WGS sequence"/>
</dbReference>
<keyword evidence="12" id="KW-1185">Reference proteome</keyword>
<dbReference type="PANTHER" id="PTHR31251:SF102">
    <property type="entry name" value="SBP-TYPE DOMAIN-CONTAINING PROTEIN"/>
    <property type="match status" value="1"/>
</dbReference>
<keyword evidence="5" id="KW-0805">Transcription regulation</keyword>
<evidence type="ECO:0000256" key="5">
    <source>
        <dbReference type="ARBA" id="ARBA00023015"/>
    </source>
</evidence>
<evidence type="ECO:0000256" key="8">
    <source>
        <dbReference type="ARBA" id="ARBA00023242"/>
    </source>
</evidence>
<dbReference type="FunFam" id="4.10.1100.10:FF:000001">
    <property type="entry name" value="Squamosa promoter-binding-like protein 14"/>
    <property type="match status" value="1"/>
</dbReference>
<evidence type="ECO:0000259" key="10">
    <source>
        <dbReference type="PROSITE" id="PS51141"/>
    </source>
</evidence>
<dbReference type="PANTHER" id="PTHR31251">
    <property type="entry name" value="SQUAMOSA PROMOTER-BINDING-LIKE PROTEIN 4"/>
    <property type="match status" value="1"/>
</dbReference>
<evidence type="ECO:0000256" key="2">
    <source>
        <dbReference type="ARBA" id="ARBA00022723"/>
    </source>
</evidence>
<keyword evidence="7" id="KW-0804">Transcription</keyword>
<gene>
    <name evidence="11" type="ORF">Dsin_009845</name>
</gene>
<comment type="subcellular location">
    <subcellularLocation>
        <location evidence="1">Nucleus</location>
    </subcellularLocation>
</comment>
<comment type="caution">
    <text evidence="11">The sequence shown here is derived from an EMBL/GenBank/DDBJ whole genome shotgun (WGS) entry which is preliminary data.</text>
</comment>
<dbReference type="GO" id="GO:0008270">
    <property type="term" value="F:zinc ion binding"/>
    <property type="evidence" value="ECO:0007669"/>
    <property type="project" value="UniProtKB-KW"/>
</dbReference>
<sequence>MMESWSYDCEGKGLLFSDEVNLHVDSFARNTKTWVGWESKPSCNFDINRLVSDRDTVENIQFMNHGYTDLPRKPLHCQASVGTLNGEVSWDLTKRVTSPNCLVTSNSFFGEKESGSKISGSCMESNSQDSTLIDLKLGRFIDYRDIHNGEYFKERSIVSSVNPSLTAKRARTASSCSQTPLCQVYGCNKDLSSSKDYHKRHKVCEVHTKTPKVIVNGNEQRFCQQCSRFHLLAEFDDSKRSCRKRLAGHNERRRKPQFNILSGKQHKLLQSYQAGTKFLRTSLPKGASFVFSDMLPAGMLFPERYEQAYPCNGKQCSPGFPGILPSPTKGSNYSNAASTIQDSSGILNSSCALSLLSVPSQNLSSHSTRILKARPLIDQVSYSHQSPDQIFHKISGRMPLEKYTTNGLYLSGMNSMDGAQTASIIVPNAGHAVDMKAEADEIFQESDFLNAKYSFSPERACTVDLLQLSSHLKRVERQRNSLEFEQKNDDCCFLTT</sequence>
<keyword evidence="2" id="KW-0479">Metal-binding</keyword>
<proteinExistence type="predicted"/>
<accession>A0AAE0EDV0</accession>
<dbReference type="Pfam" id="PF03110">
    <property type="entry name" value="SBP"/>
    <property type="match status" value="1"/>
</dbReference>
<keyword evidence="8" id="KW-0539">Nucleus</keyword>
<reference evidence="11" key="1">
    <citation type="journal article" date="2023" name="Plant J.">
        <title>Genome sequences and population genomics provide insights into the demographic history, inbreeding, and mutation load of two 'living fossil' tree species of Dipteronia.</title>
        <authorList>
            <person name="Feng Y."/>
            <person name="Comes H.P."/>
            <person name="Chen J."/>
            <person name="Zhu S."/>
            <person name="Lu R."/>
            <person name="Zhang X."/>
            <person name="Li P."/>
            <person name="Qiu J."/>
            <person name="Olsen K.M."/>
            <person name="Qiu Y."/>
        </authorList>
    </citation>
    <scope>NUCLEOTIDE SEQUENCE</scope>
    <source>
        <strain evidence="11">NBL</strain>
    </source>
</reference>
<keyword evidence="6" id="KW-0238">DNA-binding</keyword>
<feature type="domain" description="SBP-type" evidence="10">
    <location>
        <begin position="179"/>
        <end position="256"/>
    </location>
</feature>
<evidence type="ECO:0000313" key="11">
    <source>
        <dbReference type="EMBL" id="KAK3222820.1"/>
    </source>
</evidence>
<dbReference type="AlphaFoldDB" id="A0AAE0EDV0"/>
<name>A0AAE0EDV0_9ROSI</name>
<evidence type="ECO:0000256" key="3">
    <source>
        <dbReference type="ARBA" id="ARBA00022771"/>
    </source>
</evidence>
<dbReference type="EMBL" id="JANJYJ010000003">
    <property type="protein sequence ID" value="KAK3222820.1"/>
    <property type="molecule type" value="Genomic_DNA"/>
</dbReference>
<dbReference type="SUPFAM" id="SSF103612">
    <property type="entry name" value="SBT domain"/>
    <property type="match status" value="1"/>
</dbReference>
<dbReference type="GO" id="GO:0005634">
    <property type="term" value="C:nucleus"/>
    <property type="evidence" value="ECO:0007669"/>
    <property type="project" value="UniProtKB-SubCell"/>
</dbReference>
<evidence type="ECO:0000256" key="1">
    <source>
        <dbReference type="ARBA" id="ARBA00004123"/>
    </source>
</evidence>
<protein>
    <recommendedName>
        <fullName evidence="10">SBP-type domain-containing protein</fullName>
    </recommendedName>
</protein>
<dbReference type="InterPro" id="IPR004333">
    <property type="entry name" value="SBP_dom"/>
</dbReference>
<dbReference type="InterPro" id="IPR036893">
    <property type="entry name" value="SBP_sf"/>
</dbReference>
<evidence type="ECO:0000256" key="9">
    <source>
        <dbReference type="PROSITE-ProRule" id="PRU00470"/>
    </source>
</evidence>
<evidence type="ECO:0000313" key="12">
    <source>
        <dbReference type="Proteomes" id="UP001281410"/>
    </source>
</evidence>
<keyword evidence="4" id="KW-0862">Zinc</keyword>
<dbReference type="Gene3D" id="4.10.1100.10">
    <property type="entry name" value="Transcription factor, SBP-box domain"/>
    <property type="match status" value="1"/>
</dbReference>
<dbReference type="PROSITE" id="PS51141">
    <property type="entry name" value="ZF_SBP"/>
    <property type="match status" value="1"/>
</dbReference>
<evidence type="ECO:0000256" key="7">
    <source>
        <dbReference type="ARBA" id="ARBA00023163"/>
    </source>
</evidence>
<organism evidence="11 12">
    <name type="scientific">Dipteronia sinensis</name>
    <dbReference type="NCBI Taxonomy" id="43782"/>
    <lineage>
        <taxon>Eukaryota</taxon>
        <taxon>Viridiplantae</taxon>
        <taxon>Streptophyta</taxon>
        <taxon>Embryophyta</taxon>
        <taxon>Tracheophyta</taxon>
        <taxon>Spermatophyta</taxon>
        <taxon>Magnoliopsida</taxon>
        <taxon>eudicotyledons</taxon>
        <taxon>Gunneridae</taxon>
        <taxon>Pentapetalae</taxon>
        <taxon>rosids</taxon>
        <taxon>malvids</taxon>
        <taxon>Sapindales</taxon>
        <taxon>Sapindaceae</taxon>
        <taxon>Hippocastanoideae</taxon>
        <taxon>Acereae</taxon>
        <taxon>Dipteronia</taxon>
    </lineage>
</organism>
<dbReference type="InterPro" id="IPR044817">
    <property type="entry name" value="SBP-like"/>
</dbReference>
<dbReference type="GO" id="GO:0003677">
    <property type="term" value="F:DNA binding"/>
    <property type="evidence" value="ECO:0007669"/>
    <property type="project" value="UniProtKB-KW"/>
</dbReference>
<keyword evidence="3 9" id="KW-0863">Zinc-finger</keyword>
<evidence type="ECO:0000256" key="6">
    <source>
        <dbReference type="ARBA" id="ARBA00023125"/>
    </source>
</evidence>